<sequence length="78" mass="8613">MVLPANVGPNMTLISPEGYGVESPAAAGRKFRYLNQDALWLCEMENWATKNSGIIGKIGLIWGLAAEKKGARRHWKDN</sequence>
<proteinExistence type="predicted"/>
<dbReference type="EMBL" id="OZ034813">
    <property type="protein sequence ID" value="CAL1353633.1"/>
    <property type="molecule type" value="Genomic_DNA"/>
</dbReference>
<name>A0AAV2CCN6_9ROSI</name>
<accession>A0AAV2CCN6</accession>
<evidence type="ECO:0000313" key="2">
    <source>
        <dbReference type="Proteomes" id="UP001497516"/>
    </source>
</evidence>
<reference evidence="1 2" key="1">
    <citation type="submission" date="2024-04" db="EMBL/GenBank/DDBJ databases">
        <authorList>
            <person name="Fracassetti M."/>
        </authorList>
    </citation>
    <scope>NUCLEOTIDE SEQUENCE [LARGE SCALE GENOMIC DNA]</scope>
</reference>
<keyword evidence="2" id="KW-1185">Reference proteome</keyword>
<dbReference type="AlphaFoldDB" id="A0AAV2CCN6"/>
<gene>
    <name evidence="1" type="ORF">LTRI10_LOCUS1521</name>
</gene>
<protein>
    <submittedName>
        <fullName evidence="1">Uncharacterized protein</fullName>
    </submittedName>
</protein>
<organism evidence="1 2">
    <name type="scientific">Linum trigynum</name>
    <dbReference type="NCBI Taxonomy" id="586398"/>
    <lineage>
        <taxon>Eukaryota</taxon>
        <taxon>Viridiplantae</taxon>
        <taxon>Streptophyta</taxon>
        <taxon>Embryophyta</taxon>
        <taxon>Tracheophyta</taxon>
        <taxon>Spermatophyta</taxon>
        <taxon>Magnoliopsida</taxon>
        <taxon>eudicotyledons</taxon>
        <taxon>Gunneridae</taxon>
        <taxon>Pentapetalae</taxon>
        <taxon>rosids</taxon>
        <taxon>fabids</taxon>
        <taxon>Malpighiales</taxon>
        <taxon>Linaceae</taxon>
        <taxon>Linum</taxon>
    </lineage>
</organism>
<evidence type="ECO:0000313" key="1">
    <source>
        <dbReference type="EMBL" id="CAL1353633.1"/>
    </source>
</evidence>
<dbReference type="Proteomes" id="UP001497516">
    <property type="component" value="Chromosome 1"/>
</dbReference>